<proteinExistence type="predicted"/>
<accession>A0A098S3N8</accession>
<dbReference type="Pfam" id="PF25778">
    <property type="entry name" value="DUF7948"/>
    <property type="match status" value="1"/>
</dbReference>
<reference evidence="2 3" key="1">
    <citation type="journal article" date="2014" name="Int. J. Syst. Evol. Microbiol.">
        <title>Phaeodactylibacter xiamenensis gen. nov., sp. nov., a member of the family Saprospiraceae isolated from the marine alga Phaeodactylum tricornutum.</title>
        <authorList>
            <person name="Chen Z.Jr."/>
            <person name="Lei X."/>
            <person name="Lai Q."/>
            <person name="Li Y."/>
            <person name="Zhang B."/>
            <person name="Zhang J."/>
            <person name="Zhang H."/>
            <person name="Yang L."/>
            <person name="Zheng W."/>
            <person name="Tian Y."/>
            <person name="Yu Z."/>
            <person name="Xu H.Jr."/>
            <person name="Zheng T."/>
        </authorList>
    </citation>
    <scope>NUCLEOTIDE SEQUENCE [LARGE SCALE GENOMIC DNA]</scope>
    <source>
        <strain evidence="2 3">KD52</strain>
    </source>
</reference>
<comment type="caution">
    <text evidence="2">The sequence shown here is derived from an EMBL/GenBank/DDBJ whole genome shotgun (WGS) entry which is preliminary data.</text>
</comment>
<dbReference type="InterPro" id="IPR057708">
    <property type="entry name" value="DUF7948"/>
</dbReference>
<dbReference type="STRING" id="1524460.IX84_21775"/>
<dbReference type="EMBL" id="JPOS01000079">
    <property type="protein sequence ID" value="KGE86418.1"/>
    <property type="molecule type" value="Genomic_DNA"/>
</dbReference>
<dbReference type="OrthoDB" id="9811934at2"/>
<dbReference type="RefSeq" id="WP_044225245.1">
    <property type="nucleotide sequence ID" value="NZ_JPOS01000079.1"/>
</dbReference>
<sequence length="353" mass="38273">MKKRLHSKDDEATSIALDGEGGLSILGKNGLSNGSTEYMLVRYAKKQLTIPPGDGAASPALAFTEQRGQLTDTSGTSVEGVRFYSTGSYPPLYVQNDTLSFVTASVDTSSATPDTLHRVDITFFDSKKALMSAAGLDQLDNYRNYYLGHIPEGRARVGQYGRVAVTDLYDGINLQMFADESGIVYYFVIQPGGDPDDLKLDFHGQDSLYLKARNLFVGTSLGDFNLPAPKAFQIDSLGQEVSTAWKPEYSIAGSRVSFSSTGSYDSTKVLVVELRRDPVIVNSGDNWITYFGSNSSRDLVRAIDVDGGDNIFVAGETENFVFPEVDGELIDVSNNSNDSDLSSNSVIVAKFNS</sequence>
<evidence type="ECO:0000313" key="3">
    <source>
        <dbReference type="Proteomes" id="UP000029736"/>
    </source>
</evidence>
<dbReference type="AlphaFoldDB" id="A0A098S3N8"/>
<evidence type="ECO:0000259" key="1">
    <source>
        <dbReference type="Pfam" id="PF25778"/>
    </source>
</evidence>
<feature type="domain" description="DUF7948" evidence="1">
    <location>
        <begin position="63"/>
        <end position="272"/>
    </location>
</feature>
<dbReference type="Proteomes" id="UP000029736">
    <property type="component" value="Unassembled WGS sequence"/>
</dbReference>
<gene>
    <name evidence="2" type="ORF">IX84_21775</name>
</gene>
<keyword evidence="3" id="KW-1185">Reference proteome</keyword>
<name>A0A098S3N8_9BACT</name>
<organism evidence="2 3">
    <name type="scientific">Phaeodactylibacter xiamenensis</name>
    <dbReference type="NCBI Taxonomy" id="1524460"/>
    <lineage>
        <taxon>Bacteria</taxon>
        <taxon>Pseudomonadati</taxon>
        <taxon>Bacteroidota</taxon>
        <taxon>Saprospiria</taxon>
        <taxon>Saprospirales</taxon>
        <taxon>Haliscomenobacteraceae</taxon>
        <taxon>Phaeodactylibacter</taxon>
    </lineage>
</organism>
<evidence type="ECO:0000313" key="2">
    <source>
        <dbReference type="EMBL" id="KGE86418.1"/>
    </source>
</evidence>
<protein>
    <recommendedName>
        <fullName evidence="1">DUF7948 domain-containing protein</fullName>
    </recommendedName>
</protein>